<dbReference type="PANTHER" id="PTHR34978">
    <property type="entry name" value="POSSIBLE SENSOR-TRANSDUCER PROTEIN BLAR"/>
    <property type="match status" value="1"/>
</dbReference>
<organism evidence="3 4">
    <name type="scientific">Roseburia porci</name>
    <dbReference type="NCBI Taxonomy" id="2605790"/>
    <lineage>
        <taxon>Bacteria</taxon>
        <taxon>Bacillati</taxon>
        <taxon>Bacillota</taxon>
        <taxon>Clostridia</taxon>
        <taxon>Lachnospirales</taxon>
        <taxon>Lachnospiraceae</taxon>
        <taxon>Roseburia</taxon>
    </lineage>
</organism>
<dbReference type="InterPro" id="IPR052173">
    <property type="entry name" value="Beta-lactam_resp_regulator"/>
</dbReference>
<feature type="transmembrane region" description="Helical" evidence="1">
    <location>
        <begin position="6"/>
        <end position="28"/>
    </location>
</feature>
<dbReference type="EMBL" id="VUNI01000005">
    <property type="protein sequence ID" value="MST74349.1"/>
    <property type="molecule type" value="Genomic_DNA"/>
</dbReference>
<evidence type="ECO:0000256" key="1">
    <source>
        <dbReference type="SAM" id="Phobius"/>
    </source>
</evidence>
<protein>
    <submittedName>
        <fullName evidence="3">M56 family metallopeptidase</fullName>
    </submittedName>
</protein>
<dbReference type="InterPro" id="IPR008756">
    <property type="entry name" value="Peptidase_M56"/>
</dbReference>
<dbReference type="AlphaFoldDB" id="A0A6L5YQX2"/>
<keyword evidence="1" id="KW-0812">Transmembrane</keyword>
<feature type="transmembrane region" description="Helical" evidence="1">
    <location>
        <begin position="40"/>
        <end position="60"/>
    </location>
</feature>
<name>A0A6L5YQX2_9FIRM</name>
<evidence type="ECO:0000313" key="4">
    <source>
        <dbReference type="Proteomes" id="UP000474024"/>
    </source>
</evidence>
<dbReference type="PANTHER" id="PTHR34978:SF3">
    <property type="entry name" value="SLR0241 PROTEIN"/>
    <property type="match status" value="1"/>
</dbReference>
<keyword evidence="1" id="KW-0472">Membrane</keyword>
<feature type="transmembrane region" description="Helical" evidence="1">
    <location>
        <begin position="80"/>
        <end position="100"/>
    </location>
</feature>
<dbReference type="Pfam" id="PF05569">
    <property type="entry name" value="Peptidase_M56"/>
    <property type="match status" value="1"/>
</dbReference>
<reference evidence="3 4" key="1">
    <citation type="submission" date="2019-08" db="EMBL/GenBank/DDBJ databases">
        <title>In-depth cultivation of the pig gut microbiome towards novel bacterial diversity and tailored functional studies.</title>
        <authorList>
            <person name="Wylensek D."/>
            <person name="Hitch T.C.A."/>
            <person name="Clavel T."/>
        </authorList>
    </citation>
    <scope>NUCLEOTIDE SEQUENCE [LARGE SCALE GENOMIC DNA]</scope>
    <source>
        <strain evidence="3 4">MUC/MUC-530-WT-4D</strain>
    </source>
</reference>
<keyword evidence="1" id="KW-1133">Transmembrane helix</keyword>
<feature type="transmembrane region" description="Helical" evidence="1">
    <location>
        <begin position="287"/>
        <end position="306"/>
    </location>
</feature>
<dbReference type="RefSeq" id="WP_154429315.1">
    <property type="nucleotide sequence ID" value="NZ_VUNI01000005.1"/>
</dbReference>
<evidence type="ECO:0000259" key="2">
    <source>
        <dbReference type="Pfam" id="PF05569"/>
    </source>
</evidence>
<accession>A0A6L5YQX2</accession>
<proteinExistence type="predicted"/>
<dbReference type="CDD" id="cd07341">
    <property type="entry name" value="M56_BlaR1_MecR1_like"/>
    <property type="match status" value="1"/>
</dbReference>
<keyword evidence="4" id="KW-1185">Reference proteome</keyword>
<evidence type="ECO:0000313" key="3">
    <source>
        <dbReference type="EMBL" id="MST74349.1"/>
    </source>
</evidence>
<dbReference type="Proteomes" id="UP000474024">
    <property type="component" value="Unassembled WGS sequence"/>
</dbReference>
<gene>
    <name evidence="3" type="ORF">FYJ75_04770</name>
</gene>
<comment type="caution">
    <text evidence="3">The sequence shown here is derived from an EMBL/GenBank/DDBJ whole genome shotgun (WGS) entry which is preliminary data.</text>
</comment>
<sequence length="347" mass="41559">MDWTISFAMAIFLTSITGAALFVIWYVIGKILEKTGFIHAMYELFKTVLAFWFFPLVFLVLAVENELQWGGILFRYTPVIKRNCTVFLLIWLTGMVYFLFDYIRKNRILNKHCHELIPVDGREWDMFVEICEDMHIRSGKLDLVVDYKAKTPYLCGLRKQYVVLPVREYTKQQLRVIYVHELTHYKQNSQLWRHITAIGKAVYFFNPFIFLLQRQLEFWGEYICDYEAIPRVESMKVYFGEIMNTITGQINDRELLHTQLVRSKPQLLKRIEMMNKTYQIDQHRYRMLPVIVIGIMLVISTLFIHMQTHWMGERYVDYYFQTAEMEEECGAAEEELPDESWTVYEKQ</sequence>
<feature type="domain" description="Peptidase M56" evidence="2">
    <location>
        <begin position="84"/>
        <end position="274"/>
    </location>
</feature>